<sequence length="116" mass="13358">MSSFCPWTGDAIEKRPASASSFNMHSDPRTTSFMFELRLDIEAQCDESIQFPFKTQDPQILTRQRRRLAVQLCIILLVRRAGSVSQLHSAAFLPSVQVSTSRPVYIHVYIRVYFYV</sequence>
<organism evidence="1 2">
    <name type="scientific">Colletotrichum musicola</name>
    <dbReference type="NCBI Taxonomy" id="2175873"/>
    <lineage>
        <taxon>Eukaryota</taxon>
        <taxon>Fungi</taxon>
        <taxon>Dikarya</taxon>
        <taxon>Ascomycota</taxon>
        <taxon>Pezizomycotina</taxon>
        <taxon>Sordariomycetes</taxon>
        <taxon>Hypocreomycetidae</taxon>
        <taxon>Glomerellales</taxon>
        <taxon>Glomerellaceae</taxon>
        <taxon>Colletotrichum</taxon>
        <taxon>Colletotrichum orchidearum species complex</taxon>
    </lineage>
</organism>
<protein>
    <submittedName>
        <fullName evidence="1">Uncharacterized protein</fullName>
    </submittedName>
</protein>
<accession>A0A8H6NIP7</accession>
<name>A0A8H6NIP7_9PEZI</name>
<evidence type="ECO:0000313" key="2">
    <source>
        <dbReference type="Proteomes" id="UP000639643"/>
    </source>
</evidence>
<proteinExistence type="predicted"/>
<comment type="caution">
    <text evidence="1">The sequence shown here is derived from an EMBL/GenBank/DDBJ whole genome shotgun (WGS) entry which is preliminary data.</text>
</comment>
<dbReference type="AlphaFoldDB" id="A0A8H6NIP7"/>
<evidence type="ECO:0000313" key="1">
    <source>
        <dbReference type="EMBL" id="KAF6834080.1"/>
    </source>
</evidence>
<reference evidence="1" key="1">
    <citation type="journal article" date="2020" name="Phytopathology">
        <title>Genome Sequence Resources of Colletotrichum truncatum, C. plurivorum, C. musicola, and C. sojae: Four Species Pathogenic to Soybean (Glycine max).</title>
        <authorList>
            <person name="Rogerio F."/>
            <person name="Boufleur T.R."/>
            <person name="Ciampi-Guillardi M."/>
            <person name="Sukno S.A."/>
            <person name="Thon M.R."/>
            <person name="Massola Junior N.S."/>
            <person name="Baroncelli R."/>
        </authorList>
    </citation>
    <scope>NUCLEOTIDE SEQUENCE</scope>
    <source>
        <strain evidence="1">LFN0074</strain>
    </source>
</reference>
<dbReference type="Proteomes" id="UP000639643">
    <property type="component" value="Unassembled WGS sequence"/>
</dbReference>
<keyword evidence="2" id="KW-1185">Reference proteome</keyword>
<dbReference type="EMBL" id="WIGM01000203">
    <property type="protein sequence ID" value="KAF6834080.1"/>
    <property type="molecule type" value="Genomic_DNA"/>
</dbReference>
<gene>
    <name evidence="1" type="ORF">CMUS01_06303</name>
</gene>